<dbReference type="Proteomes" id="UP000816034">
    <property type="component" value="Unassembled WGS sequence"/>
</dbReference>
<gene>
    <name evidence="8" type="ORF">C9374_013669</name>
</gene>
<feature type="transmembrane region" description="Helical" evidence="7">
    <location>
        <begin position="88"/>
        <end position="110"/>
    </location>
</feature>
<dbReference type="PANTHER" id="PTHR21257">
    <property type="entry name" value="DELTA(14)-STEROL REDUCTASE"/>
    <property type="match status" value="1"/>
</dbReference>
<dbReference type="GO" id="GO:0016628">
    <property type="term" value="F:oxidoreductase activity, acting on the CH-CH group of donors, NAD or NADP as acceptor"/>
    <property type="evidence" value="ECO:0007669"/>
    <property type="project" value="InterPro"/>
</dbReference>
<evidence type="ECO:0000256" key="7">
    <source>
        <dbReference type="SAM" id="Phobius"/>
    </source>
</evidence>
<comment type="caution">
    <text evidence="8">The sequence shown here is derived from an EMBL/GenBank/DDBJ whole genome shotgun (WGS) entry which is preliminary data.</text>
</comment>
<dbReference type="RefSeq" id="XP_044541836.1">
    <property type="nucleotide sequence ID" value="XM_044689571.1"/>
</dbReference>
<organism evidence="8 9">
    <name type="scientific">Naegleria lovaniensis</name>
    <name type="common">Amoeba</name>
    <dbReference type="NCBI Taxonomy" id="51637"/>
    <lineage>
        <taxon>Eukaryota</taxon>
        <taxon>Discoba</taxon>
        <taxon>Heterolobosea</taxon>
        <taxon>Tetramitia</taxon>
        <taxon>Eutetramitia</taxon>
        <taxon>Vahlkampfiidae</taxon>
        <taxon>Naegleria</taxon>
    </lineage>
</organism>
<feature type="transmembrane region" description="Helical" evidence="7">
    <location>
        <begin position="502"/>
        <end position="523"/>
    </location>
</feature>
<feature type="region of interest" description="Disordered" evidence="6">
    <location>
        <begin position="259"/>
        <end position="289"/>
    </location>
</feature>
<feature type="compositionally biased region" description="Low complexity" evidence="6">
    <location>
        <begin position="262"/>
        <end position="289"/>
    </location>
</feature>
<accession>A0AA88GEP6</accession>
<dbReference type="AlphaFoldDB" id="A0AA88GEP6"/>
<proteinExistence type="inferred from homology"/>
<evidence type="ECO:0008006" key="10">
    <source>
        <dbReference type="Google" id="ProtNLM"/>
    </source>
</evidence>
<comment type="similarity">
    <text evidence="2">Belongs to the ERG4/ERG24 family.</text>
</comment>
<protein>
    <recommendedName>
        <fullName evidence="10">Transmembrane protein</fullName>
    </recommendedName>
</protein>
<feature type="transmembrane region" description="Helical" evidence="7">
    <location>
        <begin position="166"/>
        <end position="184"/>
    </location>
</feature>
<evidence type="ECO:0000256" key="1">
    <source>
        <dbReference type="ARBA" id="ARBA00004141"/>
    </source>
</evidence>
<feature type="transmembrane region" description="Helical" evidence="7">
    <location>
        <begin position="196"/>
        <end position="218"/>
    </location>
</feature>
<evidence type="ECO:0000313" key="9">
    <source>
        <dbReference type="Proteomes" id="UP000816034"/>
    </source>
</evidence>
<dbReference type="GO" id="GO:0016126">
    <property type="term" value="P:sterol biosynthetic process"/>
    <property type="evidence" value="ECO:0007669"/>
    <property type="project" value="InterPro"/>
</dbReference>
<sequence length="605" mass="67775">MDVTTAANLNPADEDNIALSRDRSGFGAAIEGIQKTIESAASIIGEEISGGVDDETSDDLIESQQQESSLEDVQHLLKPFKPIHALRFFGTIFLTYYLWICTMFHHGQFIYPSSFSHSYSFLKDQLLKPIFMYALPSDYTCIWMYSLFVLWSGLQSILAMSSPSYHMYYSFIMNIFLVFILNVTNLLPVVEWYEHFIALFTCSLVGGLILASLSKTSFTYQSKKRMKQIPIHSGIGSDSGGIGSGIGGSTTGAEDLMMNIGPSSTSSTQPTTTAETMTPPPITSSSTTTTRISLPSIDMGYNLWFILSLSVVAKQFELYEYISYPVACQMIATFLICNYMIQLYMNSSVMGSYDGENDLMDVLDKSVVLPFFNTIPLIHQIHQVSLLNNTTTTGTTNGTITTTMNDSIPILPIVLFLIGYYIWSISNTQYMYFKQEYYFHGSTTNDMKSTTVLLPHRTISSFPYFLLSKTLTPRVVSSRDGSYILADSGWLLCRNIDLSGELLMVWSLFLLNIHGSGGLYGIFNTSRTSSVGGGGGLSTGMMNMYHTSSSSSTFHYFIPLLYAMLNTLDIITTERNRHLYYSRQYAQDWTRYCNMVPYSLIPFVY</sequence>
<reference evidence="8 9" key="1">
    <citation type="journal article" date="2018" name="BMC Genomics">
        <title>The genome of Naegleria lovaniensis, the basis for a comparative approach to unravel pathogenicity factors of the human pathogenic amoeba N. fowleri.</title>
        <authorList>
            <person name="Liechti N."/>
            <person name="Schurch N."/>
            <person name="Bruggmann R."/>
            <person name="Wittwer M."/>
        </authorList>
    </citation>
    <scope>NUCLEOTIDE SEQUENCE [LARGE SCALE GENOMIC DNA]</scope>
    <source>
        <strain evidence="8 9">ATCC 30569</strain>
    </source>
</reference>
<dbReference type="InterPro" id="IPR001171">
    <property type="entry name" value="ERG24_DHCR-like"/>
</dbReference>
<name>A0AA88GEP6_NAELO</name>
<feature type="transmembrane region" description="Helical" evidence="7">
    <location>
        <begin position="322"/>
        <end position="341"/>
    </location>
</feature>
<comment type="subcellular location">
    <subcellularLocation>
        <location evidence="1">Membrane</location>
        <topology evidence="1">Multi-pass membrane protein</topology>
    </subcellularLocation>
</comment>
<evidence type="ECO:0000256" key="4">
    <source>
        <dbReference type="ARBA" id="ARBA00022989"/>
    </source>
</evidence>
<dbReference type="GeneID" id="68106122"/>
<keyword evidence="3 7" id="KW-0812">Transmembrane</keyword>
<dbReference type="Pfam" id="PF01222">
    <property type="entry name" value="ERG4_ERG24"/>
    <property type="match status" value="1"/>
</dbReference>
<dbReference type="EMBL" id="PYSW02000071">
    <property type="protein sequence ID" value="KAG2372661.1"/>
    <property type="molecule type" value="Genomic_DNA"/>
</dbReference>
<evidence type="ECO:0000256" key="2">
    <source>
        <dbReference type="ARBA" id="ARBA00005402"/>
    </source>
</evidence>
<evidence type="ECO:0000256" key="3">
    <source>
        <dbReference type="ARBA" id="ARBA00022692"/>
    </source>
</evidence>
<feature type="transmembrane region" description="Helical" evidence="7">
    <location>
        <begin position="554"/>
        <end position="573"/>
    </location>
</feature>
<evidence type="ECO:0000256" key="6">
    <source>
        <dbReference type="SAM" id="MobiDB-lite"/>
    </source>
</evidence>
<keyword evidence="4 7" id="KW-1133">Transmembrane helix</keyword>
<evidence type="ECO:0000313" key="8">
    <source>
        <dbReference type="EMBL" id="KAG2372661.1"/>
    </source>
</evidence>
<keyword evidence="5 7" id="KW-0472">Membrane</keyword>
<feature type="transmembrane region" description="Helical" evidence="7">
    <location>
        <begin position="130"/>
        <end position="154"/>
    </location>
</feature>
<evidence type="ECO:0000256" key="5">
    <source>
        <dbReference type="ARBA" id="ARBA00023136"/>
    </source>
</evidence>
<keyword evidence="9" id="KW-1185">Reference proteome</keyword>
<dbReference type="GO" id="GO:0005789">
    <property type="term" value="C:endoplasmic reticulum membrane"/>
    <property type="evidence" value="ECO:0007669"/>
    <property type="project" value="TreeGrafter"/>
</dbReference>